<accession>A0ABX2D6T9</accession>
<reference evidence="2 3" key="1">
    <citation type="journal article" date="2020" name="Sci. Rep.">
        <title>A novel cyanobacterial geosmin producer, revising GeoA distribution and dispersion patterns in Bacteria.</title>
        <authorList>
            <person name="Churro C."/>
            <person name="Semedo-Aguiar A.P."/>
            <person name="Silva A.D."/>
            <person name="Pereira-Leal J.B."/>
            <person name="Leite R.B."/>
        </authorList>
    </citation>
    <scope>NUCLEOTIDE SEQUENCE [LARGE SCALE GENOMIC DNA]</scope>
    <source>
        <strain evidence="2 3">IPMA8</strain>
    </source>
</reference>
<sequence>MTANFLAVVSDGSGYGEIQFYRNCGIIFLMLNLVFITFLPLNYRPLSHRYKRFPTLKRADRPYSLNANSN</sequence>
<evidence type="ECO:0000313" key="3">
    <source>
        <dbReference type="Proteomes" id="UP000702425"/>
    </source>
</evidence>
<keyword evidence="1" id="KW-0472">Membrane</keyword>
<evidence type="ECO:0000256" key="1">
    <source>
        <dbReference type="SAM" id="Phobius"/>
    </source>
</evidence>
<gene>
    <name evidence="2" type="ORF">E5S67_06144</name>
</gene>
<keyword evidence="1" id="KW-0812">Transmembrane</keyword>
<protein>
    <submittedName>
        <fullName evidence="2">Uncharacterized protein</fullName>
    </submittedName>
</protein>
<proteinExistence type="predicted"/>
<name>A0ABX2D6T9_9CYAN</name>
<dbReference type="EMBL" id="SRRZ01000210">
    <property type="protein sequence ID" value="NQE38359.1"/>
    <property type="molecule type" value="Genomic_DNA"/>
</dbReference>
<comment type="caution">
    <text evidence="2">The sequence shown here is derived from an EMBL/GenBank/DDBJ whole genome shotgun (WGS) entry which is preliminary data.</text>
</comment>
<organism evidence="2 3">
    <name type="scientific">Microcoleus asticus IPMA8</name>
    <dbReference type="NCBI Taxonomy" id="2563858"/>
    <lineage>
        <taxon>Bacteria</taxon>
        <taxon>Bacillati</taxon>
        <taxon>Cyanobacteriota</taxon>
        <taxon>Cyanophyceae</taxon>
        <taxon>Oscillatoriophycideae</taxon>
        <taxon>Oscillatoriales</taxon>
        <taxon>Microcoleaceae</taxon>
        <taxon>Microcoleus</taxon>
        <taxon>Microcoleus asticus</taxon>
    </lineage>
</organism>
<evidence type="ECO:0000313" key="2">
    <source>
        <dbReference type="EMBL" id="NQE38359.1"/>
    </source>
</evidence>
<feature type="transmembrane region" description="Helical" evidence="1">
    <location>
        <begin position="20"/>
        <end position="43"/>
    </location>
</feature>
<keyword evidence="3" id="KW-1185">Reference proteome</keyword>
<keyword evidence="1" id="KW-1133">Transmembrane helix</keyword>
<dbReference type="Proteomes" id="UP000702425">
    <property type="component" value="Unassembled WGS sequence"/>
</dbReference>